<evidence type="ECO:0000256" key="4">
    <source>
        <dbReference type="SAM" id="MobiDB-lite"/>
    </source>
</evidence>
<evidence type="ECO:0000313" key="7">
    <source>
        <dbReference type="Proteomes" id="UP000825935"/>
    </source>
</evidence>
<evidence type="ECO:0000256" key="1">
    <source>
        <dbReference type="ARBA" id="ARBA00022723"/>
    </source>
</evidence>
<evidence type="ECO:0000259" key="5">
    <source>
        <dbReference type="PROSITE" id="PS50846"/>
    </source>
</evidence>
<dbReference type="AlphaFoldDB" id="A0A8T2VAX3"/>
<dbReference type="PANTHER" id="PTHR46195:SF12">
    <property type="entry name" value="HEAVY METAL-ASSOCIATED ISOPRENYLATED PLANT PROTEIN 4"/>
    <property type="match status" value="1"/>
</dbReference>
<feature type="domain" description="HMA" evidence="5">
    <location>
        <begin position="27"/>
        <end position="94"/>
    </location>
</feature>
<keyword evidence="2" id="KW-0449">Lipoprotein</keyword>
<dbReference type="OrthoDB" id="689350at2759"/>
<dbReference type="InterPro" id="IPR044577">
    <property type="entry name" value="HIPP4/7/8/17/18/19"/>
</dbReference>
<dbReference type="CDD" id="cd00371">
    <property type="entry name" value="HMA"/>
    <property type="match status" value="2"/>
</dbReference>
<keyword evidence="7" id="KW-1185">Reference proteome</keyword>
<feature type="region of interest" description="Disordered" evidence="4">
    <location>
        <begin position="196"/>
        <end position="224"/>
    </location>
</feature>
<gene>
    <name evidence="6" type="ORF">KP509_01G018500</name>
</gene>
<dbReference type="GO" id="GO:0046872">
    <property type="term" value="F:metal ion binding"/>
    <property type="evidence" value="ECO:0007669"/>
    <property type="project" value="UniProtKB-KW"/>
</dbReference>
<dbReference type="Gene3D" id="3.30.70.100">
    <property type="match status" value="2"/>
</dbReference>
<dbReference type="PANTHER" id="PTHR46195">
    <property type="entry name" value="HEAVY METAL-ASSOCIATED ISOPRENYLATED PLANT PROTEIN 7"/>
    <property type="match status" value="1"/>
</dbReference>
<dbReference type="EMBL" id="CM035406">
    <property type="protein sequence ID" value="KAH7445627.1"/>
    <property type="molecule type" value="Genomic_DNA"/>
</dbReference>
<feature type="compositionally biased region" description="Basic and acidic residues" evidence="4">
    <location>
        <begin position="196"/>
        <end position="206"/>
    </location>
</feature>
<dbReference type="SUPFAM" id="SSF55008">
    <property type="entry name" value="HMA, heavy metal-associated domain"/>
    <property type="match status" value="2"/>
</dbReference>
<evidence type="ECO:0000256" key="3">
    <source>
        <dbReference type="ARBA" id="ARBA00024045"/>
    </source>
</evidence>
<feature type="compositionally biased region" description="Basic and acidic residues" evidence="4">
    <location>
        <begin position="214"/>
        <end position="224"/>
    </location>
</feature>
<proteinExistence type="inferred from homology"/>
<dbReference type="PROSITE" id="PS50846">
    <property type="entry name" value="HMA_2"/>
    <property type="match status" value="2"/>
</dbReference>
<comment type="similarity">
    <text evidence="3">Belongs to the HIPP family.</text>
</comment>
<name>A0A8T2VAX3_CERRI</name>
<evidence type="ECO:0000313" key="6">
    <source>
        <dbReference type="EMBL" id="KAH7445627.1"/>
    </source>
</evidence>
<keyword evidence="1" id="KW-0479">Metal-binding</keyword>
<organism evidence="6 7">
    <name type="scientific">Ceratopteris richardii</name>
    <name type="common">Triangle waterfern</name>
    <dbReference type="NCBI Taxonomy" id="49495"/>
    <lineage>
        <taxon>Eukaryota</taxon>
        <taxon>Viridiplantae</taxon>
        <taxon>Streptophyta</taxon>
        <taxon>Embryophyta</taxon>
        <taxon>Tracheophyta</taxon>
        <taxon>Polypodiopsida</taxon>
        <taxon>Polypodiidae</taxon>
        <taxon>Polypodiales</taxon>
        <taxon>Pteridineae</taxon>
        <taxon>Pteridaceae</taxon>
        <taxon>Parkerioideae</taxon>
        <taxon>Ceratopteris</taxon>
    </lineage>
</organism>
<dbReference type="InterPro" id="IPR006121">
    <property type="entry name" value="HMA_dom"/>
</dbReference>
<reference evidence="6" key="1">
    <citation type="submission" date="2021-08" db="EMBL/GenBank/DDBJ databases">
        <title>WGS assembly of Ceratopteris richardii.</title>
        <authorList>
            <person name="Marchant D.B."/>
            <person name="Chen G."/>
            <person name="Jenkins J."/>
            <person name="Shu S."/>
            <person name="Leebens-Mack J."/>
            <person name="Grimwood J."/>
            <person name="Schmutz J."/>
            <person name="Soltis P."/>
            <person name="Soltis D."/>
            <person name="Chen Z.-H."/>
        </authorList>
    </citation>
    <scope>NUCLEOTIDE SEQUENCE</scope>
    <source>
        <strain evidence="6">Whitten #5841</strain>
        <tissue evidence="6">Leaf</tissue>
    </source>
</reference>
<dbReference type="OMA" id="NEDWAND"/>
<comment type="caution">
    <text evidence="6">The sequence shown here is derived from an EMBL/GenBank/DDBJ whole genome shotgun (WGS) entry which is preliminary data.</text>
</comment>
<keyword evidence="2" id="KW-0636">Prenylation</keyword>
<evidence type="ECO:0000256" key="2">
    <source>
        <dbReference type="ARBA" id="ARBA00023289"/>
    </source>
</evidence>
<protein>
    <recommendedName>
        <fullName evidence="5">HMA domain-containing protein</fullName>
    </recommendedName>
</protein>
<dbReference type="InterPro" id="IPR036163">
    <property type="entry name" value="HMA_dom_sf"/>
</dbReference>
<dbReference type="Pfam" id="PF00403">
    <property type="entry name" value="HMA"/>
    <property type="match status" value="2"/>
</dbReference>
<sequence length="260" mass="29624">MLIGLQERNRETVCVMSEERKGKKDDDVSVVLETDMHCHACRKNIIKILKPFPGVEKIDLDALEQQVFIKGKVDVKSLFELAKKKLNKRTILVYPQLSVNEEQKNEEEKEKSKEESPSEMTVELNVKMHCKACAKEIKKMLLKVNGVKEVTQFPAAEKVIVKGIGLSPEQLCKIVRRSGKPCQLISPPVLSSLQNEENKEEIKVEAGESEENTEERKTKEEGINKSESKGYVYTPYKADHHYIYANQIFSDENPTACKVM</sequence>
<accession>A0A8T2VAX3</accession>
<dbReference type="Proteomes" id="UP000825935">
    <property type="component" value="Chromosome 1"/>
</dbReference>
<feature type="domain" description="HMA" evidence="5">
    <location>
        <begin position="119"/>
        <end position="183"/>
    </location>
</feature>